<keyword evidence="3" id="KW-0472">Membrane</keyword>
<keyword evidence="3" id="KW-0812">Transmembrane</keyword>
<comment type="caution">
    <text evidence="4">The sequence shown here is derived from an EMBL/GenBank/DDBJ whole genome shotgun (WGS) entry which is preliminary data.</text>
</comment>
<gene>
    <name evidence="4" type="ORF">N7G274_003490</name>
</gene>
<dbReference type="Proteomes" id="UP001590950">
    <property type="component" value="Unassembled WGS sequence"/>
</dbReference>
<feature type="compositionally biased region" description="Basic and acidic residues" evidence="2">
    <location>
        <begin position="1"/>
        <end position="11"/>
    </location>
</feature>
<organism evidence="4 5">
    <name type="scientific">Stereocaulon virgatum</name>
    <dbReference type="NCBI Taxonomy" id="373712"/>
    <lineage>
        <taxon>Eukaryota</taxon>
        <taxon>Fungi</taxon>
        <taxon>Dikarya</taxon>
        <taxon>Ascomycota</taxon>
        <taxon>Pezizomycotina</taxon>
        <taxon>Lecanoromycetes</taxon>
        <taxon>OSLEUM clade</taxon>
        <taxon>Lecanoromycetidae</taxon>
        <taxon>Lecanorales</taxon>
        <taxon>Lecanorineae</taxon>
        <taxon>Stereocaulaceae</taxon>
        <taxon>Stereocaulon</taxon>
    </lineage>
</organism>
<accession>A0ABR4ADX2</accession>
<sequence length="610" mass="67391">MSQSPNRDEAQSPRSTIAQSHFNYDNYNDDDNNSTTSSTQESLPRRGPYRLQSEEMDIHQLRFENDGLYGQNDQLQEINKKLEAEVKSLKSKLSNANAHTEQGNAAFARLEKAHNLLQAAHSKVQETCKAELDDLKHKYRSLAGSVSGTDKAKGRMESALAEAKNQLKMSQDRNSYLEDQLARDPTTTEKHFEALAEEISTQMQGLQEELASLQKTIRNKDTQINDLKAVNKKEKNENRNMSRDISELKTSKAKLLESFKRTEAELALLKAPIPDGHANPENTADDDSRSEMSCDKEATPGQLLGCSLQSEIGGSINSRGRSPTKSVFGASTQSDLDVHEGAEEAKVDEDTITWTTKDIIGQIDARYEAALKWGAGGQTAVRSNEASIVDRSGAPDGLFDDGEIWHAGRLPAAQSSKYISENGLGGTNGSEWVADKSDVHVLAATQGSEHNIDNGMGGNDVLFGVGDRREVSGFPPTHTSEDTTRQTTKTQIEIYEVMEKLGQAEFWSRKMIAGVLMFAFMAMVYMGLCYFNWSQGNAAMKERSVWTKANMIGNGFEPGTMAQIQRQILSTLRMMDKDALARAGWFPPTKTFHLRPTMTIYVPAASAGPR</sequence>
<evidence type="ECO:0000256" key="2">
    <source>
        <dbReference type="SAM" id="MobiDB-lite"/>
    </source>
</evidence>
<protein>
    <submittedName>
        <fullName evidence="4">Uncharacterized protein</fullName>
    </submittedName>
</protein>
<evidence type="ECO:0000256" key="3">
    <source>
        <dbReference type="SAM" id="Phobius"/>
    </source>
</evidence>
<feature type="compositionally biased region" description="Polar residues" evidence="2">
    <location>
        <begin position="12"/>
        <end position="22"/>
    </location>
</feature>
<evidence type="ECO:0000313" key="5">
    <source>
        <dbReference type="Proteomes" id="UP001590950"/>
    </source>
</evidence>
<evidence type="ECO:0000256" key="1">
    <source>
        <dbReference type="SAM" id="Coils"/>
    </source>
</evidence>
<feature type="compositionally biased region" description="Basic and acidic residues" evidence="2">
    <location>
        <begin position="286"/>
        <end position="298"/>
    </location>
</feature>
<feature type="region of interest" description="Disordered" evidence="2">
    <location>
        <begin position="1"/>
        <end position="49"/>
    </location>
</feature>
<evidence type="ECO:0000313" key="4">
    <source>
        <dbReference type="EMBL" id="KAL2043970.1"/>
    </source>
</evidence>
<reference evidence="4 5" key="1">
    <citation type="submission" date="2024-09" db="EMBL/GenBank/DDBJ databases">
        <title>Rethinking Asexuality: The Enigmatic Case of Functional Sexual Genes in Lepraria (Stereocaulaceae).</title>
        <authorList>
            <person name="Doellman M."/>
            <person name="Sun Y."/>
            <person name="Barcenas-Pena A."/>
            <person name="Lumbsch H.T."/>
            <person name="Grewe F."/>
        </authorList>
    </citation>
    <scope>NUCLEOTIDE SEQUENCE [LARGE SCALE GENOMIC DNA]</scope>
    <source>
        <strain evidence="4 5">Mercado 3170</strain>
    </source>
</reference>
<feature type="coiled-coil region" evidence="1">
    <location>
        <begin position="65"/>
        <end position="99"/>
    </location>
</feature>
<feature type="region of interest" description="Disordered" evidence="2">
    <location>
        <begin position="270"/>
        <end position="301"/>
    </location>
</feature>
<feature type="coiled-coil region" evidence="1">
    <location>
        <begin position="153"/>
        <end position="265"/>
    </location>
</feature>
<keyword evidence="1" id="KW-0175">Coiled coil</keyword>
<proteinExistence type="predicted"/>
<keyword evidence="3" id="KW-1133">Transmembrane helix</keyword>
<dbReference type="EMBL" id="JBEFKJ010000010">
    <property type="protein sequence ID" value="KAL2043970.1"/>
    <property type="molecule type" value="Genomic_DNA"/>
</dbReference>
<keyword evidence="5" id="KW-1185">Reference proteome</keyword>
<feature type="transmembrane region" description="Helical" evidence="3">
    <location>
        <begin position="511"/>
        <end position="533"/>
    </location>
</feature>
<name>A0ABR4ADX2_9LECA</name>